<organism evidence="2 3">
    <name type="scientific">Rubellimicrobium mesophilum DSM 19309</name>
    <dbReference type="NCBI Taxonomy" id="442562"/>
    <lineage>
        <taxon>Bacteria</taxon>
        <taxon>Pseudomonadati</taxon>
        <taxon>Pseudomonadota</taxon>
        <taxon>Alphaproteobacteria</taxon>
        <taxon>Rhodobacterales</taxon>
        <taxon>Roseobacteraceae</taxon>
        <taxon>Rubellimicrobium</taxon>
    </lineage>
</organism>
<evidence type="ECO:0000313" key="3">
    <source>
        <dbReference type="Proteomes" id="UP000019666"/>
    </source>
</evidence>
<protein>
    <submittedName>
        <fullName evidence="2">Uncharacterized protein</fullName>
    </submittedName>
</protein>
<proteinExistence type="predicted"/>
<dbReference type="EMBL" id="AOSK01000127">
    <property type="protein sequence ID" value="EYD73891.1"/>
    <property type="molecule type" value="Genomic_DNA"/>
</dbReference>
<comment type="caution">
    <text evidence="2">The sequence shown here is derived from an EMBL/GenBank/DDBJ whole genome shotgun (WGS) entry which is preliminary data.</text>
</comment>
<accession>A0A017HHR2</accession>
<dbReference type="Proteomes" id="UP000019666">
    <property type="component" value="Unassembled WGS sequence"/>
</dbReference>
<keyword evidence="3" id="KW-1185">Reference proteome</keyword>
<sequence>MECDGVHGSPVLPARPGVCSPFPGEGQRAAAGLHRARG</sequence>
<dbReference type="AlphaFoldDB" id="A0A017HHR2"/>
<evidence type="ECO:0000313" key="2">
    <source>
        <dbReference type="EMBL" id="EYD73891.1"/>
    </source>
</evidence>
<dbReference type="HOGENOM" id="CLU_3332540_0_0_5"/>
<name>A0A017HHR2_9RHOB</name>
<gene>
    <name evidence="2" type="ORF">Rumeso_04488</name>
</gene>
<reference evidence="2 3" key="1">
    <citation type="submission" date="2013-02" db="EMBL/GenBank/DDBJ databases">
        <authorList>
            <person name="Fiebig A."/>
            <person name="Goeker M."/>
            <person name="Klenk H.-P.P."/>
        </authorList>
    </citation>
    <scope>NUCLEOTIDE SEQUENCE [LARGE SCALE GENOMIC DNA]</scope>
    <source>
        <strain evidence="2 3">DSM 19309</strain>
    </source>
</reference>
<feature type="region of interest" description="Disordered" evidence="1">
    <location>
        <begin position="1"/>
        <end position="38"/>
    </location>
</feature>
<evidence type="ECO:0000256" key="1">
    <source>
        <dbReference type="SAM" id="MobiDB-lite"/>
    </source>
</evidence>